<reference evidence="2 3" key="1">
    <citation type="journal article" date="2016" name="Nat. Commun.">
        <title>Thousands of microbial genomes shed light on interconnected biogeochemical processes in an aquifer system.</title>
        <authorList>
            <person name="Anantharaman K."/>
            <person name="Brown C.T."/>
            <person name="Hug L.A."/>
            <person name="Sharon I."/>
            <person name="Castelle C.J."/>
            <person name="Probst A.J."/>
            <person name="Thomas B.C."/>
            <person name="Singh A."/>
            <person name="Wilkins M.J."/>
            <person name="Karaoz U."/>
            <person name="Brodie E.L."/>
            <person name="Williams K.H."/>
            <person name="Hubbard S.S."/>
            <person name="Banfield J.F."/>
        </authorList>
    </citation>
    <scope>NUCLEOTIDE SEQUENCE [LARGE SCALE GENOMIC DNA]</scope>
</reference>
<dbReference type="EMBL" id="MHNL01000001">
    <property type="protein sequence ID" value="OGZ46173.1"/>
    <property type="molecule type" value="Genomic_DNA"/>
</dbReference>
<accession>A0A1G2G7L6</accession>
<proteinExistence type="predicted"/>
<comment type="caution">
    <text evidence="2">The sequence shown here is derived from an EMBL/GenBank/DDBJ whole genome shotgun (WGS) entry which is preliminary data.</text>
</comment>
<dbReference type="Pfam" id="PF13482">
    <property type="entry name" value="RNase_H_2"/>
    <property type="match status" value="1"/>
</dbReference>
<evidence type="ECO:0000313" key="3">
    <source>
        <dbReference type="Proteomes" id="UP000177785"/>
    </source>
</evidence>
<sequence length="193" mass="21916">MKDEIVLDLETKKSFQEVGGKYNMHLLGVSVVGVYSYKADEFYAFEEAEFRRLEELLRSAARVIGFNSKHFDFPVLQPHVRLDLKGVAHLDLMEDVEQGAGFRISLDNLAQASLGVGKSSHGLQAITWWKEGNIEAIKKYCLDDVRITRDLYEYGKKNGFVAFDSRDARAKLTIPVTWDKDYEPTGNTQASLF</sequence>
<evidence type="ECO:0000313" key="2">
    <source>
        <dbReference type="EMBL" id="OGZ46173.1"/>
    </source>
</evidence>
<name>A0A1G2G7L6_9BACT</name>
<organism evidence="2 3">
    <name type="scientific">Candidatus Ryanbacteria bacterium RIFCSPHIGHO2_01_FULL_48_27</name>
    <dbReference type="NCBI Taxonomy" id="1802115"/>
    <lineage>
        <taxon>Bacteria</taxon>
        <taxon>Candidatus Ryaniibacteriota</taxon>
    </lineage>
</organism>
<dbReference type="InterPro" id="IPR012337">
    <property type="entry name" value="RNaseH-like_sf"/>
</dbReference>
<dbReference type="GO" id="GO:0003676">
    <property type="term" value="F:nucleic acid binding"/>
    <property type="evidence" value="ECO:0007669"/>
    <property type="project" value="InterPro"/>
</dbReference>
<dbReference type="InterPro" id="IPR038720">
    <property type="entry name" value="YprB_RNase_H-like_dom"/>
</dbReference>
<dbReference type="AlphaFoldDB" id="A0A1G2G7L6"/>
<evidence type="ECO:0000259" key="1">
    <source>
        <dbReference type="Pfam" id="PF13482"/>
    </source>
</evidence>
<dbReference type="STRING" id="1802115.A2756_06225"/>
<feature type="domain" description="YprB ribonuclease H-like" evidence="1">
    <location>
        <begin position="23"/>
        <end position="154"/>
    </location>
</feature>
<dbReference type="InterPro" id="IPR036397">
    <property type="entry name" value="RNaseH_sf"/>
</dbReference>
<gene>
    <name evidence="2" type="ORF">A2756_06225</name>
</gene>
<dbReference type="Gene3D" id="3.30.420.10">
    <property type="entry name" value="Ribonuclease H-like superfamily/Ribonuclease H"/>
    <property type="match status" value="1"/>
</dbReference>
<dbReference type="Proteomes" id="UP000177785">
    <property type="component" value="Unassembled WGS sequence"/>
</dbReference>
<dbReference type="SUPFAM" id="SSF53098">
    <property type="entry name" value="Ribonuclease H-like"/>
    <property type="match status" value="1"/>
</dbReference>
<protein>
    <recommendedName>
        <fullName evidence="1">YprB ribonuclease H-like domain-containing protein</fullName>
    </recommendedName>
</protein>